<dbReference type="GO" id="GO:0030490">
    <property type="term" value="P:maturation of SSU-rRNA"/>
    <property type="evidence" value="ECO:0007669"/>
    <property type="project" value="TreeGrafter"/>
</dbReference>
<dbReference type="Pfam" id="PF17146">
    <property type="entry name" value="PIN_6"/>
    <property type="match status" value="1"/>
</dbReference>
<feature type="domain" description="Ribonuclease PIN" evidence="4">
    <location>
        <begin position="6"/>
        <end position="94"/>
    </location>
</feature>
<keyword evidence="2" id="KW-0479">Metal-binding</keyword>
<evidence type="ECO:0000259" key="4">
    <source>
        <dbReference type="Pfam" id="PF17146"/>
    </source>
</evidence>
<dbReference type="GO" id="GO:0046872">
    <property type="term" value="F:metal ion binding"/>
    <property type="evidence" value="ECO:0007669"/>
    <property type="project" value="UniProtKB-KW"/>
</dbReference>
<sequence length="132" mass="15320">MKKKVIVLDTTGFLAKIHLSIYDYDIYTTKTVIDEVKDIENREALDLGLDINRVKLIEPKREIVDKIILFARKIGLENKLSRTDIEVASIAYDLSREYNVVVFTDDYALQYLLSKLNIVFKPLRTIGINRNK</sequence>
<reference evidence="5" key="1">
    <citation type="journal article" date="2020" name="mSystems">
        <title>Genome- and Community-Level Interaction Insights into Carbon Utilization and Element Cycling Functions of Hydrothermarchaeota in Hydrothermal Sediment.</title>
        <authorList>
            <person name="Zhou Z."/>
            <person name="Liu Y."/>
            <person name="Xu W."/>
            <person name="Pan J."/>
            <person name="Luo Z.H."/>
            <person name="Li M."/>
        </authorList>
    </citation>
    <scope>NUCLEOTIDE SEQUENCE [LARGE SCALE GENOMIC DNA]</scope>
    <source>
        <strain evidence="5">SpSt-642</strain>
    </source>
</reference>
<dbReference type="GO" id="GO:0004521">
    <property type="term" value="F:RNA endonuclease activity"/>
    <property type="evidence" value="ECO:0007669"/>
    <property type="project" value="TreeGrafter"/>
</dbReference>
<dbReference type="AlphaFoldDB" id="A0A7C4H8T1"/>
<proteinExistence type="predicted"/>
<dbReference type="EMBL" id="DTBJ01000016">
    <property type="protein sequence ID" value="HGM58403.1"/>
    <property type="molecule type" value="Genomic_DNA"/>
</dbReference>
<accession>A0A7C4H8T1</accession>
<dbReference type="Gene3D" id="3.40.50.1010">
    <property type="entry name" value="5'-nuclease"/>
    <property type="match status" value="1"/>
</dbReference>
<gene>
    <name evidence="5" type="ORF">ENU14_02305</name>
</gene>
<dbReference type="GO" id="GO:0030688">
    <property type="term" value="C:preribosome, small subunit precursor"/>
    <property type="evidence" value="ECO:0007669"/>
    <property type="project" value="TreeGrafter"/>
</dbReference>
<evidence type="ECO:0000313" key="5">
    <source>
        <dbReference type="EMBL" id="HGM58403.1"/>
    </source>
</evidence>
<dbReference type="GO" id="GO:0016787">
    <property type="term" value="F:hydrolase activity"/>
    <property type="evidence" value="ECO:0007669"/>
    <property type="project" value="UniProtKB-KW"/>
</dbReference>
<comment type="caution">
    <text evidence="5">The sequence shown here is derived from an EMBL/GenBank/DDBJ whole genome shotgun (WGS) entry which is preliminary data.</text>
</comment>
<evidence type="ECO:0000256" key="2">
    <source>
        <dbReference type="ARBA" id="ARBA00022723"/>
    </source>
</evidence>
<keyword evidence="3" id="KW-0378">Hydrolase</keyword>
<keyword evidence="1" id="KW-0540">Nuclease</keyword>
<evidence type="ECO:0000256" key="1">
    <source>
        <dbReference type="ARBA" id="ARBA00022722"/>
    </source>
</evidence>
<protein>
    <recommendedName>
        <fullName evidence="4">Ribonuclease PIN domain-containing protein</fullName>
    </recommendedName>
</protein>
<dbReference type="PANTHER" id="PTHR12814">
    <property type="entry name" value="RNA-BINDING PROTEIN NOB1"/>
    <property type="match status" value="1"/>
</dbReference>
<dbReference type="InterPro" id="IPR033411">
    <property type="entry name" value="Ribonuclease_PIN"/>
</dbReference>
<name>A0A7C4H8T1_STAMA</name>
<dbReference type="CDD" id="cd09876">
    <property type="entry name" value="PIN_Nob1-like"/>
    <property type="match status" value="1"/>
</dbReference>
<dbReference type="PANTHER" id="PTHR12814:SF2">
    <property type="entry name" value="RNA-BINDING PROTEIN NOB1"/>
    <property type="match status" value="1"/>
</dbReference>
<evidence type="ECO:0000256" key="3">
    <source>
        <dbReference type="ARBA" id="ARBA00022801"/>
    </source>
</evidence>
<organism evidence="5">
    <name type="scientific">Staphylothermus marinus</name>
    <dbReference type="NCBI Taxonomy" id="2280"/>
    <lineage>
        <taxon>Archaea</taxon>
        <taxon>Thermoproteota</taxon>
        <taxon>Thermoprotei</taxon>
        <taxon>Desulfurococcales</taxon>
        <taxon>Desulfurococcaceae</taxon>
        <taxon>Staphylothermus</taxon>
    </lineage>
</organism>
<dbReference type="InterPro" id="IPR039907">
    <property type="entry name" value="NOB1"/>
</dbReference>